<dbReference type="InterPro" id="IPR009003">
    <property type="entry name" value="Peptidase_S1_PA"/>
</dbReference>
<accession>A0ABM4GB59</accession>
<feature type="compositionally biased region" description="Low complexity" evidence="4">
    <location>
        <begin position="585"/>
        <end position="600"/>
    </location>
</feature>
<dbReference type="Gene3D" id="2.40.10.10">
    <property type="entry name" value="Trypsin-like serine proteases"/>
    <property type="match status" value="3"/>
</dbReference>
<evidence type="ECO:0000256" key="2">
    <source>
        <dbReference type="ARBA" id="ARBA00024195"/>
    </source>
</evidence>
<evidence type="ECO:0000313" key="8">
    <source>
        <dbReference type="RefSeq" id="XP_070139952.1"/>
    </source>
</evidence>
<comment type="similarity">
    <text evidence="2">Belongs to the peptidase S1 family. CLIP subfamily.</text>
</comment>
<keyword evidence="7" id="KW-1185">Reference proteome</keyword>
<dbReference type="PROSITE" id="PS00134">
    <property type="entry name" value="TRYPSIN_HIS"/>
    <property type="match status" value="2"/>
</dbReference>
<feature type="region of interest" description="Disordered" evidence="4">
    <location>
        <begin position="577"/>
        <end position="633"/>
    </location>
</feature>
<keyword evidence="3" id="KW-0645">Protease</keyword>
<feature type="domain" description="Peptidase S1" evidence="6">
    <location>
        <begin position="343"/>
        <end position="572"/>
    </location>
</feature>
<evidence type="ECO:0000313" key="7">
    <source>
        <dbReference type="Proteomes" id="UP001652661"/>
    </source>
</evidence>
<name>A0ABM4GB59_DROKI</name>
<dbReference type="CDD" id="cd00190">
    <property type="entry name" value="Tryp_SPc"/>
    <property type="match status" value="2"/>
</dbReference>
<keyword evidence="1" id="KW-1015">Disulfide bond</keyword>
<dbReference type="RefSeq" id="XP_070139952.1">
    <property type="nucleotide sequence ID" value="XM_070283851.1"/>
</dbReference>
<evidence type="ECO:0000256" key="1">
    <source>
        <dbReference type="ARBA" id="ARBA00023157"/>
    </source>
</evidence>
<dbReference type="InterPro" id="IPR051487">
    <property type="entry name" value="Ser/Thr_Proteases_Immune/Dev"/>
</dbReference>
<dbReference type="SMART" id="SM00020">
    <property type="entry name" value="Tryp_SPc"/>
    <property type="match status" value="2"/>
</dbReference>
<dbReference type="PANTHER" id="PTHR24256">
    <property type="entry name" value="TRYPTASE-RELATED"/>
    <property type="match status" value="1"/>
</dbReference>
<dbReference type="Pfam" id="PF00089">
    <property type="entry name" value="Trypsin"/>
    <property type="match status" value="2"/>
</dbReference>
<dbReference type="PRINTS" id="PR00722">
    <property type="entry name" value="CHYMOTRYPSIN"/>
</dbReference>
<dbReference type="Proteomes" id="UP001652661">
    <property type="component" value="Chromosome 2R"/>
</dbReference>
<keyword evidence="3" id="KW-0720">Serine protease</keyword>
<evidence type="ECO:0000256" key="3">
    <source>
        <dbReference type="RuleBase" id="RU363034"/>
    </source>
</evidence>
<dbReference type="InterPro" id="IPR043504">
    <property type="entry name" value="Peptidase_S1_PA_chymotrypsin"/>
</dbReference>
<dbReference type="PROSITE" id="PS50240">
    <property type="entry name" value="TRYPSIN_DOM"/>
    <property type="match status" value="2"/>
</dbReference>
<feature type="compositionally biased region" description="Pro residues" evidence="4">
    <location>
        <begin position="601"/>
        <end position="623"/>
    </location>
</feature>
<evidence type="ECO:0000256" key="5">
    <source>
        <dbReference type="SAM" id="SignalP"/>
    </source>
</evidence>
<sequence>MKITGSFITLLSFVVLSYGQSSIFLLESECGTIKRGPRERIVNGNMADIPEHPWMAHILTKNKYFVLTAAHCDLLVYGTTVTLGKFDASRPSVHGIQLGLAEVIRHPAYIDGETPKNDIALLRLARLVSFSDYIKPICLTNYQNLLYLDSSLTASGWGLTEKGVLSNVLMRTQLGLKDRHDCSSKFGRLTSYQICAGSSRSDTCQGDSGGPLTGFYYLGGQYRVAQLGIVSFGDTDCKGLGIYTNVMHFFDWIAENIIRRESQVRPAPTQRPKYVPDSPRVAIALLSQAFNMKVIGVLSILLSCAILGYGQNSVSLLEPNCGTPISSSRRRATSKSYEATIQIVGGLTADSYGNPWMAYITNATSACGGSLITNRFVLSAAHCISEPPSPTTVYLGQFDMSHSTPNGIQVSANKQIRHPHYLKTKQDIKNDIALFRLARTVQYTDYIRPICIPTNFSPLDQTTHLTATGWGVTEYGVPSNVLKTTTLTQYPRGTCSSVFKNTVDTSQICAASPSSATCSGDSGGPITSVYPINGRNRVIQLGIVSYGVKYCNMVGVYTNVMYYMGWIGTIIQQDRYQHTPAPTQSPSDSNSNNNDNKPNHPNYPPPPPPPPSYPPPPPPPNHRPPSYGIPYPPNNYIPNGNYPSYKYPNVIYG</sequence>
<proteinExistence type="inferred from homology"/>
<feature type="chain" id="PRO_5045828307" evidence="5">
    <location>
        <begin position="20"/>
        <end position="653"/>
    </location>
</feature>
<reference evidence="7" key="1">
    <citation type="submission" date="2025-05" db="UniProtKB">
        <authorList>
            <consortium name="RefSeq"/>
        </authorList>
    </citation>
    <scope>NUCLEOTIDE SEQUENCE [LARGE SCALE GENOMIC DNA]</scope>
    <source>
        <strain evidence="7">14028-0561.14</strain>
    </source>
</reference>
<dbReference type="InterPro" id="IPR018114">
    <property type="entry name" value="TRYPSIN_HIS"/>
</dbReference>
<dbReference type="SUPFAM" id="SSF50494">
    <property type="entry name" value="Trypsin-like serine proteases"/>
    <property type="match status" value="2"/>
</dbReference>
<evidence type="ECO:0000256" key="4">
    <source>
        <dbReference type="SAM" id="MobiDB-lite"/>
    </source>
</evidence>
<organism evidence="7 8">
    <name type="scientific">Drosophila kikkawai</name>
    <name type="common">Fruit fly</name>
    <dbReference type="NCBI Taxonomy" id="30033"/>
    <lineage>
        <taxon>Eukaryota</taxon>
        <taxon>Metazoa</taxon>
        <taxon>Ecdysozoa</taxon>
        <taxon>Arthropoda</taxon>
        <taxon>Hexapoda</taxon>
        <taxon>Insecta</taxon>
        <taxon>Pterygota</taxon>
        <taxon>Neoptera</taxon>
        <taxon>Endopterygota</taxon>
        <taxon>Diptera</taxon>
        <taxon>Brachycera</taxon>
        <taxon>Muscomorpha</taxon>
        <taxon>Ephydroidea</taxon>
        <taxon>Drosophilidae</taxon>
        <taxon>Drosophila</taxon>
        <taxon>Sophophora</taxon>
    </lineage>
</organism>
<dbReference type="InterPro" id="IPR001314">
    <property type="entry name" value="Peptidase_S1A"/>
</dbReference>
<keyword evidence="5" id="KW-0732">Signal</keyword>
<gene>
    <name evidence="8" type="primary">LOC121502860</name>
</gene>
<dbReference type="PROSITE" id="PS00135">
    <property type="entry name" value="TRYPSIN_SER"/>
    <property type="match status" value="2"/>
</dbReference>
<dbReference type="InterPro" id="IPR001254">
    <property type="entry name" value="Trypsin_dom"/>
</dbReference>
<protein>
    <submittedName>
        <fullName evidence="8">Transmembrane protease serine 9-like</fullName>
    </submittedName>
</protein>
<reference evidence="8" key="2">
    <citation type="submission" date="2025-08" db="UniProtKB">
        <authorList>
            <consortium name="RefSeq"/>
        </authorList>
    </citation>
    <scope>IDENTIFICATION</scope>
    <source>
        <strain evidence="8">14028-0561.14</strain>
        <tissue evidence="8">Whole fly</tissue>
    </source>
</reference>
<dbReference type="InterPro" id="IPR033116">
    <property type="entry name" value="TRYPSIN_SER"/>
</dbReference>
<feature type="domain" description="Peptidase S1" evidence="6">
    <location>
        <begin position="41"/>
        <end position="258"/>
    </location>
</feature>
<keyword evidence="3" id="KW-0378">Hydrolase</keyword>
<feature type="signal peptide" evidence="5">
    <location>
        <begin position="1"/>
        <end position="19"/>
    </location>
</feature>
<evidence type="ECO:0000259" key="6">
    <source>
        <dbReference type="PROSITE" id="PS50240"/>
    </source>
</evidence>
<dbReference type="GeneID" id="121502860"/>